<reference evidence="3 4" key="1">
    <citation type="submission" date="2017-02" db="EMBL/GenBank/DDBJ databases">
        <title>The new phylogeny of genus Mycobacterium.</title>
        <authorList>
            <person name="Tortoli E."/>
            <person name="Trovato A."/>
            <person name="Cirillo D.M."/>
        </authorList>
    </citation>
    <scope>NUCLEOTIDE SEQUENCE [LARGE SCALE GENOMIC DNA]</scope>
    <source>
        <strain evidence="3 4">DSM 45633</strain>
    </source>
</reference>
<evidence type="ECO:0000313" key="3">
    <source>
        <dbReference type="EMBL" id="ORB01637.1"/>
    </source>
</evidence>
<evidence type="ECO:0000313" key="4">
    <source>
        <dbReference type="Proteomes" id="UP000192320"/>
    </source>
</evidence>
<feature type="compositionally biased region" description="Gly residues" evidence="1">
    <location>
        <begin position="237"/>
        <end position="253"/>
    </location>
</feature>
<dbReference type="EMBL" id="MVHZ01000006">
    <property type="protein sequence ID" value="ORB01637.1"/>
    <property type="molecule type" value="Genomic_DNA"/>
</dbReference>
<protein>
    <submittedName>
        <fullName evidence="3">Uncharacterized protein</fullName>
    </submittedName>
</protein>
<dbReference type="Pfam" id="PF05305">
    <property type="entry name" value="DUF732"/>
    <property type="match status" value="1"/>
</dbReference>
<dbReference type="RefSeq" id="WP_083024769.1">
    <property type="nucleotide sequence ID" value="NZ_AP022589.1"/>
</dbReference>
<feature type="chain" id="PRO_5043949673" evidence="2">
    <location>
        <begin position="22"/>
        <end position="280"/>
    </location>
</feature>
<gene>
    <name evidence="3" type="ORF">BST33_08225</name>
</gene>
<comment type="caution">
    <text evidence="3">The sequence shown here is derived from an EMBL/GenBank/DDBJ whole genome shotgun (WGS) entry which is preliminary data.</text>
</comment>
<accession>A0A7I7RB08</accession>
<feature type="compositionally biased region" description="Pro residues" evidence="1">
    <location>
        <begin position="170"/>
        <end position="179"/>
    </location>
</feature>
<keyword evidence="4" id="KW-1185">Reference proteome</keyword>
<evidence type="ECO:0000256" key="2">
    <source>
        <dbReference type="SAM" id="SignalP"/>
    </source>
</evidence>
<evidence type="ECO:0000256" key="1">
    <source>
        <dbReference type="SAM" id="MobiDB-lite"/>
    </source>
</evidence>
<feature type="compositionally biased region" description="Pro residues" evidence="1">
    <location>
        <begin position="215"/>
        <end position="227"/>
    </location>
</feature>
<name>A0A7I7RB08_9MYCO</name>
<organism evidence="3 4">
    <name type="scientific">Mycolicibacter minnesotensis</name>
    <dbReference type="NCBI Taxonomy" id="1118379"/>
    <lineage>
        <taxon>Bacteria</taxon>
        <taxon>Bacillati</taxon>
        <taxon>Actinomycetota</taxon>
        <taxon>Actinomycetes</taxon>
        <taxon>Mycobacteriales</taxon>
        <taxon>Mycobacteriaceae</taxon>
        <taxon>Mycolicibacter</taxon>
    </lineage>
</organism>
<dbReference type="AlphaFoldDB" id="A0A7I7RB08"/>
<feature type="signal peptide" evidence="2">
    <location>
        <begin position="1"/>
        <end position="21"/>
    </location>
</feature>
<proteinExistence type="predicted"/>
<dbReference type="Proteomes" id="UP000192320">
    <property type="component" value="Unassembled WGS sequence"/>
</dbReference>
<feature type="region of interest" description="Disordered" evidence="1">
    <location>
        <begin position="164"/>
        <end position="280"/>
    </location>
</feature>
<dbReference type="InterPro" id="IPR007969">
    <property type="entry name" value="DUF732"/>
</dbReference>
<feature type="compositionally biased region" description="Basic residues" evidence="1">
    <location>
        <begin position="181"/>
        <end position="197"/>
    </location>
</feature>
<sequence length="280" mass="29094">MSIPRAIYLGTMITATLVATAALHPISTAAADPNQDDQFLAVLHSKQIPAIENPPTVIAAGHTVCRKLDSGIPAANILDELRNDAYQMDPLLHSQPGRVSETMSRFIAAAVQIYCPGDESKIVSLMFSLAEPVGNSPRLFTVAGYRTLAGWRSTSAGLSLDTAATGDIAQPPPELPSPKSPKAKIPHTPRVVTKHPTPRQPPPPPQIAPPSVQQLPPPPQAEPPAGRPEPGSAADGSGPGDGGGERPGGGDGPVGPPQDNPAEPSPVQPRPPGMIQLVPW</sequence>
<feature type="compositionally biased region" description="Pro residues" evidence="1">
    <location>
        <begin position="198"/>
        <end position="208"/>
    </location>
</feature>
<feature type="compositionally biased region" description="Pro residues" evidence="1">
    <location>
        <begin position="254"/>
        <end position="272"/>
    </location>
</feature>
<keyword evidence="2" id="KW-0732">Signal</keyword>